<dbReference type="Proteomes" id="UP000749559">
    <property type="component" value="Unassembled WGS sequence"/>
</dbReference>
<evidence type="ECO:0000313" key="3">
    <source>
        <dbReference type="Proteomes" id="UP000749559"/>
    </source>
</evidence>
<keyword evidence="1" id="KW-0732">Signal</keyword>
<sequence>MHSLANKSIFASTTILNLMILASCIVTGSSRHITNNEGRPSDILNTYDVGDSLLWKMLSAGLVEYSPGFTVNSRIAQSNEDAMDANKLDTFQKRRDDHAKRDMHEACCRNVMDACSMHKWGHGCIEALQGRMCGSMGLCQNK</sequence>
<organism evidence="2 3">
    <name type="scientific">Owenia fusiformis</name>
    <name type="common">Polychaete worm</name>
    <dbReference type="NCBI Taxonomy" id="6347"/>
    <lineage>
        <taxon>Eukaryota</taxon>
        <taxon>Metazoa</taxon>
        <taxon>Spiralia</taxon>
        <taxon>Lophotrochozoa</taxon>
        <taxon>Annelida</taxon>
        <taxon>Polychaeta</taxon>
        <taxon>Sedentaria</taxon>
        <taxon>Canalipalpata</taxon>
        <taxon>Sabellida</taxon>
        <taxon>Oweniida</taxon>
        <taxon>Oweniidae</taxon>
        <taxon>Owenia</taxon>
    </lineage>
</organism>
<evidence type="ECO:0000313" key="2">
    <source>
        <dbReference type="EMBL" id="CAH1798411.1"/>
    </source>
</evidence>
<feature type="chain" id="PRO_5035928524" evidence="1">
    <location>
        <begin position="31"/>
        <end position="142"/>
    </location>
</feature>
<gene>
    <name evidence="2" type="ORF">OFUS_LOCUS22561</name>
</gene>
<proteinExistence type="predicted"/>
<dbReference type="PROSITE" id="PS51257">
    <property type="entry name" value="PROKAR_LIPOPROTEIN"/>
    <property type="match status" value="1"/>
</dbReference>
<reference evidence="2" key="1">
    <citation type="submission" date="2022-03" db="EMBL/GenBank/DDBJ databases">
        <authorList>
            <person name="Martin C."/>
        </authorList>
    </citation>
    <scope>NUCLEOTIDE SEQUENCE</scope>
</reference>
<keyword evidence="3" id="KW-1185">Reference proteome</keyword>
<name>A0A8S4PYN3_OWEFU</name>
<comment type="caution">
    <text evidence="2">The sequence shown here is derived from an EMBL/GenBank/DDBJ whole genome shotgun (WGS) entry which is preliminary data.</text>
</comment>
<protein>
    <submittedName>
        <fullName evidence="2">Uncharacterized protein</fullName>
    </submittedName>
</protein>
<dbReference type="EMBL" id="CAIIXF020000011">
    <property type="protein sequence ID" value="CAH1798411.1"/>
    <property type="molecule type" value="Genomic_DNA"/>
</dbReference>
<evidence type="ECO:0000256" key="1">
    <source>
        <dbReference type="SAM" id="SignalP"/>
    </source>
</evidence>
<dbReference type="AlphaFoldDB" id="A0A8S4PYN3"/>
<feature type="signal peptide" evidence="1">
    <location>
        <begin position="1"/>
        <end position="30"/>
    </location>
</feature>
<accession>A0A8S4PYN3</accession>